<feature type="domain" description="Insertion element IS402-like" evidence="1">
    <location>
        <begin position="1"/>
        <end position="37"/>
    </location>
</feature>
<sequence length="59" mass="6714">MLWIACTGCPWRDLPAARGDWNSVFRDLTQWSVKGVFGGECSRRCPTIRTSNNRSSIPR</sequence>
<dbReference type="InterPro" id="IPR025161">
    <property type="entry name" value="IS402-like_dom"/>
</dbReference>
<dbReference type="Proteomes" id="UP000807370">
    <property type="component" value="Unassembled WGS sequence"/>
</dbReference>
<dbReference type="EMBL" id="JACCHP010000001">
    <property type="protein sequence ID" value="MBH5396276.1"/>
    <property type="molecule type" value="Genomic_DNA"/>
</dbReference>
<evidence type="ECO:0000313" key="3">
    <source>
        <dbReference type="Proteomes" id="UP000807370"/>
    </source>
</evidence>
<protein>
    <submittedName>
        <fullName evidence="2">Transposase</fullName>
    </submittedName>
</protein>
<dbReference type="Pfam" id="PF13340">
    <property type="entry name" value="DUF4096"/>
    <property type="match status" value="1"/>
</dbReference>
<gene>
    <name evidence="2" type="ORF">HZZ13_00315</name>
</gene>
<evidence type="ECO:0000259" key="1">
    <source>
        <dbReference type="Pfam" id="PF13340"/>
    </source>
</evidence>
<keyword evidence="3" id="KW-1185">Reference proteome</keyword>
<accession>A0ABS0PGG4</accession>
<evidence type="ECO:0000313" key="2">
    <source>
        <dbReference type="EMBL" id="MBH5396276.1"/>
    </source>
</evidence>
<proteinExistence type="predicted"/>
<organism evidence="2 3">
    <name type="scientific">Bradyrhizobium agreste</name>
    <dbReference type="NCBI Taxonomy" id="2751811"/>
    <lineage>
        <taxon>Bacteria</taxon>
        <taxon>Pseudomonadati</taxon>
        <taxon>Pseudomonadota</taxon>
        <taxon>Alphaproteobacteria</taxon>
        <taxon>Hyphomicrobiales</taxon>
        <taxon>Nitrobacteraceae</taxon>
        <taxon>Bradyrhizobium</taxon>
    </lineage>
</organism>
<reference evidence="2 3" key="1">
    <citation type="submission" date="2020-07" db="EMBL/GenBank/DDBJ databases">
        <title>Bradyrhizobium diversity isolated from nodules of indigenous legumes of Western Australia.</title>
        <authorList>
            <person name="Klepa M.S."/>
        </authorList>
    </citation>
    <scope>NUCLEOTIDE SEQUENCE [LARGE SCALE GENOMIC DNA]</scope>
    <source>
        <strain evidence="2 3">CNPSo 4010</strain>
    </source>
</reference>
<comment type="caution">
    <text evidence="2">The sequence shown here is derived from an EMBL/GenBank/DDBJ whole genome shotgun (WGS) entry which is preliminary data.</text>
</comment>
<name>A0ABS0PGG4_9BRAD</name>